<organism evidence="10 11">
    <name type="scientific">Meristemomyces frigidus</name>
    <dbReference type="NCBI Taxonomy" id="1508187"/>
    <lineage>
        <taxon>Eukaryota</taxon>
        <taxon>Fungi</taxon>
        <taxon>Dikarya</taxon>
        <taxon>Ascomycota</taxon>
        <taxon>Pezizomycotina</taxon>
        <taxon>Dothideomycetes</taxon>
        <taxon>Dothideomycetidae</taxon>
        <taxon>Mycosphaerellales</taxon>
        <taxon>Teratosphaeriaceae</taxon>
        <taxon>Meristemomyces</taxon>
    </lineage>
</organism>
<dbReference type="EC" id="2.1.2.2" evidence="2"/>
<dbReference type="SUPFAM" id="SSF53328">
    <property type="entry name" value="Formyltransferase"/>
    <property type="match status" value="1"/>
</dbReference>
<dbReference type="GO" id="GO:0005737">
    <property type="term" value="C:cytoplasm"/>
    <property type="evidence" value="ECO:0007669"/>
    <property type="project" value="TreeGrafter"/>
</dbReference>
<evidence type="ECO:0000256" key="6">
    <source>
        <dbReference type="ARBA" id="ARBA00041324"/>
    </source>
</evidence>
<dbReference type="Proteomes" id="UP001310890">
    <property type="component" value="Unassembled WGS sequence"/>
</dbReference>
<keyword evidence="3" id="KW-0808">Transferase</keyword>
<evidence type="ECO:0000259" key="9">
    <source>
        <dbReference type="Pfam" id="PF00551"/>
    </source>
</evidence>
<evidence type="ECO:0000256" key="3">
    <source>
        <dbReference type="ARBA" id="ARBA00022679"/>
    </source>
</evidence>
<dbReference type="GO" id="GO:0004644">
    <property type="term" value="F:phosphoribosylglycinamide formyltransferase activity"/>
    <property type="evidence" value="ECO:0007669"/>
    <property type="project" value="UniProtKB-EC"/>
</dbReference>
<dbReference type="Pfam" id="PF00551">
    <property type="entry name" value="Formyl_trans_N"/>
    <property type="match status" value="1"/>
</dbReference>
<dbReference type="EMBL" id="JAVRRL010000027">
    <property type="protein sequence ID" value="KAK5112933.1"/>
    <property type="molecule type" value="Genomic_DNA"/>
</dbReference>
<evidence type="ECO:0000256" key="1">
    <source>
        <dbReference type="ARBA" id="ARBA00005054"/>
    </source>
</evidence>
<proteinExistence type="inferred from homology"/>
<dbReference type="GO" id="GO:0006189">
    <property type="term" value="P:'de novo' IMP biosynthetic process"/>
    <property type="evidence" value="ECO:0007669"/>
    <property type="project" value="InterPro"/>
</dbReference>
<comment type="catalytic activity">
    <reaction evidence="8">
        <text>N(1)-(5-phospho-beta-D-ribosyl)glycinamide + (6R)-10-formyltetrahydrofolate = N(2)-formyl-N(1)-(5-phospho-beta-D-ribosyl)glycinamide + (6S)-5,6,7,8-tetrahydrofolate + H(+)</text>
        <dbReference type="Rhea" id="RHEA:15053"/>
        <dbReference type="ChEBI" id="CHEBI:15378"/>
        <dbReference type="ChEBI" id="CHEBI:57453"/>
        <dbReference type="ChEBI" id="CHEBI:143788"/>
        <dbReference type="ChEBI" id="CHEBI:147286"/>
        <dbReference type="ChEBI" id="CHEBI:195366"/>
        <dbReference type="EC" id="2.1.2.2"/>
    </reaction>
</comment>
<accession>A0AAN7YGK9</accession>
<dbReference type="PANTHER" id="PTHR43369:SF2">
    <property type="entry name" value="PHOSPHORIBOSYLGLYCINAMIDE FORMYLTRANSFERASE"/>
    <property type="match status" value="1"/>
</dbReference>
<comment type="similarity">
    <text evidence="5">Belongs to the GART family.</text>
</comment>
<gene>
    <name evidence="10" type="ORF">LTR62_003755</name>
</gene>
<dbReference type="AlphaFoldDB" id="A0AAN7YGK9"/>
<dbReference type="InterPro" id="IPR001555">
    <property type="entry name" value="GART_AS"/>
</dbReference>
<protein>
    <recommendedName>
        <fullName evidence="2">phosphoribosylglycinamide formyltransferase 1</fullName>
        <ecNumber evidence="2">2.1.2.2</ecNumber>
    </recommendedName>
    <alternativeName>
        <fullName evidence="7">5'-phosphoribosylglycinamide transformylase</fullName>
    </alternativeName>
    <alternativeName>
        <fullName evidence="6">GAR transformylase</fullName>
    </alternativeName>
</protein>
<evidence type="ECO:0000256" key="8">
    <source>
        <dbReference type="ARBA" id="ARBA00047664"/>
    </source>
</evidence>
<evidence type="ECO:0000256" key="5">
    <source>
        <dbReference type="ARBA" id="ARBA00038440"/>
    </source>
</evidence>
<name>A0AAN7YGK9_9PEZI</name>
<evidence type="ECO:0000256" key="7">
    <source>
        <dbReference type="ARBA" id="ARBA00041682"/>
    </source>
</evidence>
<dbReference type="InterPro" id="IPR004607">
    <property type="entry name" value="GART"/>
</dbReference>
<comment type="pathway">
    <text evidence="1">Purine metabolism; IMP biosynthesis via de novo pathway; N(2)-formyl-N(1)-(5-phospho-D-ribosyl)glycinamide from N(1)-(5-phospho-D-ribosyl)glycinamide (10-formyl THF route): step 1/1.</text>
</comment>
<dbReference type="PROSITE" id="PS00373">
    <property type="entry name" value="GART"/>
    <property type="match status" value="1"/>
</dbReference>
<evidence type="ECO:0000256" key="2">
    <source>
        <dbReference type="ARBA" id="ARBA00012254"/>
    </source>
</evidence>
<keyword evidence="4" id="KW-0658">Purine biosynthesis</keyword>
<dbReference type="Gene3D" id="3.40.50.170">
    <property type="entry name" value="Formyl transferase, N-terminal domain"/>
    <property type="match status" value="1"/>
</dbReference>
<comment type="caution">
    <text evidence="10">The sequence shown here is derived from an EMBL/GenBank/DDBJ whole genome shotgun (WGS) entry which is preliminary data.</text>
</comment>
<dbReference type="InterPro" id="IPR036477">
    <property type="entry name" value="Formyl_transf_N_sf"/>
</dbReference>
<evidence type="ECO:0000313" key="11">
    <source>
        <dbReference type="Proteomes" id="UP001310890"/>
    </source>
</evidence>
<dbReference type="InterPro" id="IPR002376">
    <property type="entry name" value="Formyl_transf_N"/>
</dbReference>
<dbReference type="PANTHER" id="PTHR43369">
    <property type="entry name" value="PHOSPHORIBOSYLGLYCINAMIDE FORMYLTRANSFERASE"/>
    <property type="match status" value="1"/>
</dbReference>
<evidence type="ECO:0000313" key="10">
    <source>
        <dbReference type="EMBL" id="KAK5112933.1"/>
    </source>
</evidence>
<sequence length="224" mass="24257">MSTPTPQPARITVLISGSGSNLGALISACNTPALPRARITHVISDRKDAYGLTRAADASIKTTYHGIVPYKKKYPDHAGKSDFHDARRAYDADLANLVIAGTPDIVVCAGFMRILTPSFLDPVKAQAIPIINLHPSKPGDLIGAGCIQRAWDEFEANKRTETGIMIHYVVEEVDMGEPIVHETISIQGCTSLSDLETRIHEREHSLIVKGTNSALQKLSKHGKA</sequence>
<feature type="domain" description="Formyl transferase N-terminal" evidence="9">
    <location>
        <begin position="10"/>
        <end position="209"/>
    </location>
</feature>
<reference evidence="10" key="1">
    <citation type="submission" date="2023-08" db="EMBL/GenBank/DDBJ databases">
        <title>Black Yeasts Isolated from many extreme environments.</title>
        <authorList>
            <person name="Coleine C."/>
            <person name="Stajich J.E."/>
            <person name="Selbmann L."/>
        </authorList>
    </citation>
    <scope>NUCLEOTIDE SEQUENCE</scope>
    <source>
        <strain evidence="10">CCFEE 5401</strain>
    </source>
</reference>
<evidence type="ECO:0000256" key="4">
    <source>
        <dbReference type="ARBA" id="ARBA00022755"/>
    </source>
</evidence>
<dbReference type="NCBIfam" id="TIGR00639">
    <property type="entry name" value="PurN"/>
    <property type="match status" value="1"/>
</dbReference>